<dbReference type="AlphaFoldDB" id="A0A975TVA0"/>
<gene>
    <name evidence="1" type="ORF">KUL25_21365</name>
</gene>
<evidence type="ECO:0000313" key="2">
    <source>
        <dbReference type="Proteomes" id="UP000693972"/>
    </source>
</evidence>
<dbReference type="EMBL" id="CP078073">
    <property type="protein sequence ID" value="QXL87910.1"/>
    <property type="molecule type" value="Genomic_DNA"/>
</dbReference>
<accession>A0A975TVA0</accession>
<reference evidence="1 2" key="1">
    <citation type="submission" date="2021-07" db="EMBL/GenBank/DDBJ databases">
        <title>Karlodiniumbacter phycospheric gen. nov., sp. nov., a phycosphere bacterium isolated from karlodinium veneficum.</title>
        <authorList>
            <person name="Peng Y."/>
            <person name="Jiang L."/>
            <person name="Lee J."/>
        </authorList>
    </citation>
    <scope>NUCLEOTIDE SEQUENCE</scope>
    <source>
        <strain evidence="1 2">N5</strain>
    </source>
</reference>
<dbReference type="EMBL" id="JAIMBW010000001">
    <property type="protein sequence ID" value="MBY4895318.1"/>
    <property type="molecule type" value="Genomic_DNA"/>
</dbReference>
<dbReference type="Proteomes" id="UP000693972">
    <property type="component" value="Unassembled WGS sequence"/>
</dbReference>
<proteinExistence type="predicted"/>
<sequence length="368" mass="39704">MMISKFWKALDELTDGGSSHWGWQQRLGEEWKAVAPFLPATGKMAASLPCPNPGGEGCPRQVVLNRDGTASAVCGDSPKSCKALDVSIDAIRIHALDARKFATALVAAFELSPPTRQPAPSLVMRLGTRERAAGLGVPLFLCVPGSTPKANPQDLDEILETPAPVVLLCPTTASLPDTVAEPLRRHGVTLMPLDIVVIARGAGKLALSPQGNDVMQDLLGQLEDMAAQAKGPQRAWDLPPGTTWEDMTIRFTAVAWINVSVGGVTRAFEPDAFGLRNTKTQETAFKEAWKFFLELGARSGRHAVHCANSKDTQLLQKNKQTLSRALKKAFGLDGDPIPVVKGEYVTRFVLSADDLRQGRQGQTLTKLR</sequence>
<dbReference type="RefSeq" id="WP_257894757.1">
    <property type="nucleotide sequence ID" value="NZ_JAIMBW010000001.1"/>
</dbReference>
<organism evidence="1">
    <name type="scientific">Gymnodinialimonas phycosphaerae</name>
    <dbReference type="NCBI Taxonomy" id="2841589"/>
    <lineage>
        <taxon>Bacteria</taxon>
        <taxon>Pseudomonadati</taxon>
        <taxon>Pseudomonadota</taxon>
        <taxon>Alphaproteobacteria</taxon>
        <taxon>Rhodobacterales</taxon>
        <taxon>Paracoccaceae</taxon>
        <taxon>Gymnodinialimonas</taxon>
    </lineage>
</organism>
<evidence type="ECO:0000313" key="1">
    <source>
        <dbReference type="EMBL" id="QXL87910.1"/>
    </source>
</evidence>
<name>A0A975TVA0_9RHOB</name>
<protein>
    <submittedName>
        <fullName evidence="1">Uncharacterized protein</fullName>
    </submittedName>
</protein>
<keyword evidence="2" id="KW-1185">Reference proteome</keyword>